<feature type="signal peptide" evidence="2">
    <location>
        <begin position="1"/>
        <end position="27"/>
    </location>
</feature>
<feature type="transmembrane region" description="Helical" evidence="1">
    <location>
        <begin position="283"/>
        <end position="305"/>
    </location>
</feature>
<keyword evidence="1" id="KW-1133">Transmembrane helix</keyword>
<keyword evidence="1" id="KW-0812">Transmembrane</keyword>
<dbReference type="Proteomes" id="UP001205035">
    <property type="component" value="Unassembled WGS sequence"/>
</dbReference>
<reference evidence="4" key="2">
    <citation type="submission" date="2022-06" db="EMBL/GenBank/DDBJ databases">
        <title>Isolation of gut microbiota from human fecal samples.</title>
        <authorList>
            <person name="Pamer E.G."/>
            <person name="Barat B."/>
            <person name="Waligurski E."/>
            <person name="Medina S."/>
            <person name="Paddock L."/>
            <person name="Mostad J."/>
        </authorList>
    </citation>
    <scope>NUCLEOTIDE SEQUENCE</scope>
    <source>
        <strain evidence="4">DFI.6.22</strain>
    </source>
</reference>
<gene>
    <name evidence="3" type="ORF">F2S36_03545</name>
    <name evidence="4" type="ORF">NE651_01265</name>
</gene>
<evidence type="ECO:0008006" key="6">
    <source>
        <dbReference type="Google" id="ProtNLM"/>
    </source>
</evidence>
<dbReference type="EMBL" id="JANGBQ010000002">
    <property type="protein sequence ID" value="MCQ5081521.1"/>
    <property type="molecule type" value="Genomic_DNA"/>
</dbReference>
<dbReference type="EMBL" id="VVUY01000003">
    <property type="protein sequence ID" value="KAA2562888.1"/>
    <property type="molecule type" value="Genomic_DNA"/>
</dbReference>
<accession>A0A9P3ZL22</accession>
<reference evidence="3 5" key="1">
    <citation type="journal article" date="2019" name="Nat. Med.">
        <title>A library of human gut bacterial isolates paired with longitudinal multiomics data enables mechanistic microbiome research.</title>
        <authorList>
            <person name="Poyet M."/>
            <person name="Groussin M."/>
            <person name="Gibbons S.M."/>
            <person name="Avila-Pacheco J."/>
            <person name="Jiang X."/>
            <person name="Kearney S.M."/>
            <person name="Perrotta A.R."/>
            <person name="Berdy B."/>
            <person name="Zhao S."/>
            <person name="Lieberman T.D."/>
            <person name="Swanson P.K."/>
            <person name="Smith M."/>
            <person name="Roesemann S."/>
            <person name="Alexander J.E."/>
            <person name="Rich S.A."/>
            <person name="Livny J."/>
            <person name="Vlamakis H."/>
            <person name="Clish C."/>
            <person name="Bullock K."/>
            <person name="Deik A."/>
            <person name="Scott J."/>
            <person name="Pierce K.A."/>
            <person name="Xavier R.J."/>
            <person name="Alm E.J."/>
        </authorList>
    </citation>
    <scope>NUCLEOTIDE SEQUENCE [LARGE SCALE GENOMIC DNA]</scope>
    <source>
        <strain evidence="3 5">BIOML-A204</strain>
    </source>
</reference>
<organism evidence="3 5">
    <name type="scientific">Alistipes onderdonkii</name>
    <dbReference type="NCBI Taxonomy" id="328813"/>
    <lineage>
        <taxon>Bacteria</taxon>
        <taxon>Pseudomonadati</taxon>
        <taxon>Bacteroidota</taxon>
        <taxon>Bacteroidia</taxon>
        <taxon>Bacteroidales</taxon>
        <taxon>Rikenellaceae</taxon>
        <taxon>Alistipes</taxon>
    </lineage>
</organism>
<dbReference type="AlphaFoldDB" id="A0A9P3ZL22"/>
<proteinExistence type="predicted"/>
<keyword evidence="1" id="KW-0472">Membrane</keyword>
<evidence type="ECO:0000313" key="3">
    <source>
        <dbReference type="EMBL" id="KAA2562888.1"/>
    </source>
</evidence>
<feature type="transmembrane region" description="Helical" evidence="1">
    <location>
        <begin position="311"/>
        <end position="329"/>
    </location>
</feature>
<feature type="transmembrane region" description="Helical" evidence="1">
    <location>
        <begin position="244"/>
        <end position="262"/>
    </location>
</feature>
<dbReference type="Proteomes" id="UP000323119">
    <property type="component" value="Unassembled WGS sequence"/>
</dbReference>
<evidence type="ECO:0000313" key="4">
    <source>
        <dbReference type="EMBL" id="MCQ5081521.1"/>
    </source>
</evidence>
<keyword evidence="2" id="KW-0732">Signal</keyword>
<sequence length="433" mass="47825">MEKNLCRPGFALPLLMALLFAAAPAHAQELGIETVPSQPRALQEFEVWYTAGGEIESIEMPCWGSLTLVRELGRTSGTQTSVRDGVMTRSETHAYRYLVRSAVGGELVIPGTTAVVGGQTCRCDGLRVKILPALVSVQPQCRIVYDSVVSRRMGGHILRLTCDRRPDRRVPLLAVNGEDVAPLMSGYSEKNGLEEFVYHYRVAGDGPGTYSCVPRLSFGGREFAAEPYVVTVKPASAAVSFGRWWLYVPVGALLALWGAVFVRDHTVAAGRNAVVSRFSWRGYMLLALALLFVGFSAVFLCLLFAPGAKPFALYLAAAVMLFGSCWLVFGELRRSAVRLCLDAGTLCVTPYMGLGMTRRYDMHDFDGVTTSVLVSRGEVYEYRYLLKGGRREVRLSSCYLKNYAWLSTAIGACCPDRGERPMDFWLELKELFR</sequence>
<name>A0A9P3ZL22_9BACT</name>
<protein>
    <recommendedName>
        <fullName evidence="6">Protein BatD</fullName>
    </recommendedName>
</protein>
<evidence type="ECO:0000256" key="2">
    <source>
        <dbReference type="SAM" id="SignalP"/>
    </source>
</evidence>
<comment type="caution">
    <text evidence="3">The sequence shown here is derived from an EMBL/GenBank/DDBJ whole genome shotgun (WGS) entry which is preliminary data.</text>
</comment>
<dbReference type="RefSeq" id="WP_055201981.1">
    <property type="nucleotide sequence ID" value="NZ_JADMRE010000001.1"/>
</dbReference>
<evidence type="ECO:0000256" key="1">
    <source>
        <dbReference type="SAM" id="Phobius"/>
    </source>
</evidence>
<evidence type="ECO:0000313" key="5">
    <source>
        <dbReference type="Proteomes" id="UP000323119"/>
    </source>
</evidence>
<feature type="chain" id="PRO_5040170348" description="Protein BatD" evidence="2">
    <location>
        <begin position="28"/>
        <end position="433"/>
    </location>
</feature>